<dbReference type="RefSeq" id="XP_066804725.1">
    <property type="nucleotide sequence ID" value="XM_066944802.1"/>
</dbReference>
<reference evidence="2 3" key="1">
    <citation type="journal article" date="2024" name="bioRxiv">
        <title>Comparative genomics of Cryptococcus and Kwoniella reveals pathogenesis evolution and contrasting karyotype dynamics via intercentromeric recombination or chromosome fusion.</title>
        <authorList>
            <person name="Coelho M.A."/>
            <person name="David-Palma M."/>
            <person name="Shea T."/>
            <person name="Bowers K."/>
            <person name="McGinley-Smith S."/>
            <person name="Mohammad A.W."/>
            <person name="Gnirke A."/>
            <person name="Yurkov A.M."/>
            <person name="Nowrousian M."/>
            <person name="Sun S."/>
            <person name="Cuomo C.A."/>
            <person name="Heitman J."/>
        </authorList>
    </citation>
    <scope>NUCLEOTIDE SEQUENCE [LARGE SCALE GENOMIC DNA]</scope>
    <source>
        <strain evidence="2 3">CBS 13917</strain>
    </source>
</reference>
<feature type="compositionally biased region" description="Pro residues" evidence="1">
    <location>
        <begin position="135"/>
        <end position="148"/>
    </location>
</feature>
<proteinExistence type="predicted"/>
<protein>
    <submittedName>
        <fullName evidence="2">Uncharacterized protein</fullName>
    </submittedName>
</protein>
<comment type="caution">
    <text evidence="2">The sequence shown here is derived from an EMBL/GenBank/DDBJ whole genome shotgun (WGS) entry which is preliminary data.</text>
</comment>
<accession>A0AAW0Z2P1</accession>
<evidence type="ECO:0000256" key="1">
    <source>
        <dbReference type="SAM" id="MobiDB-lite"/>
    </source>
</evidence>
<evidence type="ECO:0000313" key="2">
    <source>
        <dbReference type="EMBL" id="KAK8864429.1"/>
    </source>
</evidence>
<feature type="compositionally biased region" description="Polar residues" evidence="1">
    <location>
        <begin position="59"/>
        <end position="70"/>
    </location>
</feature>
<dbReference type="GeneID" id="92178936"/>
<feature type="region of interest" description="Disordered" evidence="1">
    <location>
        <begin position="1"/>
        <end position="154"/>
    </location>
</feature>
<gene>
    <name evidence="2" type="ORF">IAR55_001677</name>
</gene>
<feature type="compositionally biased region" description="Low complexity" evidence="1">
    <location>
        <begin position="72"/>
        <end position="134"/>
    </location>
</feature>
<dbReference type="Proteomes" id="UP001388673">
    <property type="component" value="Unassembled WGS sequence"/>
</dbReference>
<keyword evidence="3" id="KW-1185">Reference proteome</keyword>
<sequence length="263" mass="28329">MSTMTSPRPSTPFPYTHTLTHGHHGSYFHLSPQPHAYTSQPIHFHMPALPSPTPPSLLKRQSSSGSNTGRHGSVSSTASSSSSTGSTASAVTPSSPRLMAPAPRRISSTRSSISSSSASISSPPMPTTPTLSSPSAPPPTPLSLPPPAHSHKSMQVISELDHPDLDLGFSYDPFSTTLLSGEEIATLPYLSPLDEKEEKMERPIRPKLKRRDTPRPKTTTLGSLRMSGMVASHDHVNDQEYRDAEERKVLRSVIDGGSWVILV</sequence>
<dbReference type="AlphaFoldDB" id="A0AAW0Z2P1"/>
<dbReference type="KEGG" id="kne:92178936"/>
<organism evidence="2 3">
    <name type="scientific">Kwoniella newhampshirensis</name>
    <dbReference type="NCBI Taxonomy" id="1651941"/>
    <lineage>
        <taxon>Eukaryota</taxon>
        <taxon>Fungi</taxon>
        <taxon>Dikarya</taxon>
        <taxon>Basidiomycota</taxon>
        <taxon>Agaricomycotina</taxon>
        <taxon>Tremellomycetes</taxon>
        <taxon>Tremellales</taxon>
        <taxon>Cryptococcaceae</taxon>
        <taxon>Kwoniella</taxon>
    </lineage>
</organism>
<dbReference type="EMBL" id="JBCAWK010000003">
    <property type="protein sequence ID" value="KAK8864429.1"/>
    <property type="molecule type" value="Genomic_DNA"/>
</dbReference>
<evidence type="ECO:0000313" key="3">
    <source>
        <dbReference type="Proteomes" id="UP001388673"/>
    </source>
</evidence>
<name>A0AAW0Z2P1_9TREE</name>